<evidence type="ECO:0000256" key="2">
    <source>
        <dbReference type="PROSITE-ProRule" id="PRU01161"/>
    </source>
</evidence>
<proteinExistence type="predicted"/>
<dbReference type="PROSITE" id="PS51635">
    <property type="entry name" value="PNPLA"/>
    <property type="match status" value="1"/>
</dbReference>
<evidence type="ECO:0000256" key="1">
    <source>
        <dbReference type="ARBA" id="ARBA00023098"/>
    </source>
</evidence>
<dbReference type="Proteomes" id="UP000767291">
    <property type="component" value="Unassembled WGS sequence"/>
</dbReference>
<feature type="short sequence motif" description="DGA/G" evidence="2">
    <location>
        <begin position="169"/>
        <end position="171"/>
    </location>
</feature>
<evidence type="ECO:0000313" key="4">
    <source>
        <dbReference type="EMBL" id="MBP1853848.1"/>
    </source>
</evidence>
<protein>
    <submittedName>
        <fullName evidence="4">Patatin-like phospholipase/acyl hydrolase</fullName>
    </submittedName>
</protein>
<feature type="active site" description="Nucleophile" evidence="2">
    <location>
        <position position="46"/>
    </location>
</feature>
<dbReference type="Gene3D" id="3.40.1090.10">
    <property type="entry name" value="Cytosolic phospholipase A2 catalytic domain"/>
    <property type="match status" value="1"/>
</dbReference>
<organism evidence="4 5">
    <name type="scientific">Metaclostridioides mangenotii</name>
    <dbReference type="NCBI Taxonomy" id="1540"/>
    <lineage>
        <taxon>Bacteria</taxon>
        <taxon>Bacillati</taxon>
        <taxon>Bacillota</taxon>
        <taxon>Clostridia</taxon>
        <taxon>Peptostreptococcales</taxon>
        <taxon>Peptostreptococcaceae</taxon>
        <taxon>Metaclostridioides</taxon>
    </lineage>
</organism>
<feature type="short sequence motif" description="GXSXG" evidence="2">
    <location>
        <begin position="44"/>
        <end position="48"/>
    </location>
</feature>
<dbReference type="InterPro" id="IPR002641">
    <property type="entry name" value="PNPLA_dom"/>
</dbReference>
<dbReference type="SUPFAM" id="SSF52151">
    <property type="entry name" value="FabD/lysophospholipase-like"/>
    <property type="match status" value="1"/>
</dbReference>
<evidence type="ECO:0000313" key="5">
    <source>
        <dbReference type="Proteomes" id="UP000767291"/>
    </source>
</evidence>
<dbReference type="InterPro" id="IPR016035">
    <property type="entry name" value="Acyl_Trfase/lysoPLipase"/>
</dbReference>
<feature type="active site" description="Proton acceptor" evidence="2">
    <location>
        <position position="169"/>
    </location>
</feature>
<reference evidence="4 5" key="1">
    <citation type="submission" date="2021-03" db="EMBL/GenBank/DDBJ databases">
        <title>Genomic Encyclopedia of Type Strains, Phase IV (KMG-IV): sequencing the most valuable type-strain genomes for metagenomic binning, comparative biology and taxonomic classification.</title>
        <authorList>
            <person name="Goeker M."/>
        </authorList>
    </citation>
    <scope>NUCLEOTIDE SEQUENCE [LARGE SCALE GENOMIC DNA]</scope>
    <source>
        <strain evidence="4 5">DSM 1289</strain>
    </source>
</reference>
<feature type="domain" description="PNPLA" evidence="3">
    <location>
        <begin position="9"/>
        <end position="182"/>
    </location>
</feature>
<dbReference type="Pfam" id="PF01734">
    <property type="entry name" value="Patatin"/>
    <property type="match status" value="1"/>
</dbReference>
<comment type="caution">
    <text evidence="4">The sequence shown here is derived from an EMBL/GenBank/DDBJ whole genome shotgun (WGS) entry which is preliminary data.</text>
</comment>
<name>A0ABS4E7C3_9FIRM</name>
<dbReference type="RefSeq" id="WP_209455473.1">
    <property type="nucleotide sequence ID" value="NZ_BAAACS010000017.1"/>
</dbReference>
<sequence>METSNFNILTFDGGGIRGALSIDIFVKILDRRDDVLKNTDLIGGTSTGSLIALGLAYGVSPIEIKELYSIENSKFIFGDKHSEMLRPKYDNDNLKEVLLRIFPEDLKLRDLEKMVLIPSLYIGDRNEPWRPIFYNNLPNSLTSEFNVVDVALASSAAPVFFPAYNRHIDGGIIAADPSLACIVYALDSCMEVRLDDIRLLSIGTGFEHNSISDDTTTWGAIDWMVNKDPSLPILSITLAGNSLVSQYFSQKLLKDNYYRLDPKLGKNIPMDDCASLPYLNSLGENYNIEHVLSWLGMKWQ</sequence>
<dbReference type="PANTHER" id="PTHR24138">
    <property type="entry name" value="INTRACELLLAR PHOSPHOLIPASE A FAMILY"/>
    <property type="match status" value="1"/>
</dbReference>
<keyword evidence="1 2" id="KW-0443">Lipid metabolism</keyword>
<keyword evidence="5" id="KW-1185">Reference proteome</keyword>
<dbReference type="InterPro" id="IPR047156">
    <property type="entry name" value="Teg/CotR/CapV-like"/>
</dbReference>
<dbReference type="EMBL" id="JAGGJX010000001">
    <property type="protein sequence ID" value="MBP1853848.1"/>
    <property type="molecule type" value="Genomic_DNA"/>
</dbReference>
<dbReference type="PANTHER" id="PTHR24138:SF10">
    <property type="entry name" value="PHOSPHOLIPASE A2"/>
    <property type="match status" value="1"/>
</dbReference>
<keyword evidence="2" id="KW-0442">Lipid degradation</keyword>
<feature type="short sequence motif" description="GXGXXG" evidence="2">
    <location>
        <begin position="13"/>
        <end position="18"/>
    </location>
</feature>
<keyword evidence="2" id="KW-0378">Hydrolase</keyword>
<evidence type="ECO:0000259" key="3">
    <source>
        <dbReference type="PROSITE" id="PS51635"/>
    </source>
</evidence>
<accession>A0ABS4E7C3</accession>
<gene>
    <name evidence="4" type="ORF">J2Z43_000238</name>
</gene>